<proteinExistence type="predicted"/>
<dbReference type="InterPro" id="IPR037187">
    <property type="entry name" value="DnaK_N"/>
</dbReference>
<reference evidence="6 7" key="1">
    <citation type="journal article" date="2011" name="J. Bacteriol.">
        <title>Genome sequence of Brevibacillus laterosporus LMG 15441, a pathogen of invertebrates.</title>
        <authorList>
            <person name="Djukic M."/>
            <person name="Poehlein A."/>
            <person name="Thurmer A."/>
            <person name="Daniel R."/>
        </authorList>
    </citation>
    <scope>NUCLEOTIDE SEQUENCE [LARGE SCALE GENOMIC DNA]</scope>
    <source>
        <strain evidence="6 7">LMG 15441</strain>
    </source>
</reference>
<evidence type="ECO:0000256" key="4">
    <source>
        <dbReference type="PROSITE-ProRule" id="PRU00510"/>
    </source>
</evidence>
<dbReference type="Gene3D" id="1.20.120.910">
    <property type="entry name" value="DksA, coiled-coil domain"/>
    <property type="match status" value="1"/>
</dbReference>
<dbReference type="eggNOG" id="COG1734">
    <property type="taxonomic scope" value="Bacteria"/>
</dbReference>
<comment type="caution">
    <text evidence="4">Lacks conserved residue(s) required for the propagation of feature annotation.</text>
</comment>
<dbReference type="SUPFAM" id="SSF109635">
    <property type="entry name" value="DnaK suppressor protein DksA, alpha-hairpin domain"/>
    <property type="match status" value="1"/>
</dbReference>
<dbReference type="NCBIfam" id="TIGR02890">
    <property type="entry name" value="bacill_yteA"/>
    <property type="match status" value="1"/>
</dbReference>
<evidence type="ECO:0000256" key="2">
    <source>
        <dbReference type="ARBA" id="ARBA00022771"/>
    </source>
</evidence>
<dbReference type="RefSeq" id="WP_003336716.1">
    <property type="nucleotide sequence ID" value="NZ_CP007806.1"/>
</dbReference>
<dbReference type="Pfam" id="PF01258">
    <property type="entry name" value="zf-dskA_traR"/>
    <property type="match status" value="1"/>
</dbReference>
<evidence type="ECO:0000313" key="7">
    <source>
        <dbReference type="Proteomes" id="UP000005850"/>
    </source>
</evidence>
<keyword evidence="3" id="KW-0862">Zinc</keyword>
<dbReference type="HOGENOM" id="CLU_043144_1_1_9"/>
<accession>A0A075R8S6</accession>
<dbReference type="PANTHER" id="PTHR33823:SF4">
    <property type="entry name" value="GENERAL STRESS PROTEIN 16O"/>
    <property type="match status" value="1"/>
</dbReference>
<evidence type="ECO:0000256" key="3">
    <source>
        <dbReference type="ARBA" id="ARBA00022833"/>
    </source>
</evidence>
<dbReference type="AlphaFoldDB" id="A0A075R8S6"/>
<evidence type="ECO:0000259" key="5">
    <source>
        <dbReference type="Pfam" id="PF01258"/>
    </source>
</evidence>
<dbReference type="PANTHER" id="PTHR33823">
    <property type="entry name" value="RNA POLYMERASE-BINDING TRANSCRIPTION FACTOR DKSA-RELATED"/>
    <property type="match status" value="1"/>
</dbReference>
<feature type="domain" description="Zinc finger DksA/TraR C4-type" evidence="5">
    <location>
        <begin position="87"/>
        <end position="115"/>
    </location>
</feature>
<organism evidence="6 7">
    <name type="scientific">Brevibacillus laterosporus LMG 15441</name>
    <dbReference type="NCBI Taxonomy" id="1042163"/>
    <lineage>
        <taxon>Bacteria</taxon>
        <taxon>Bacillati</taxon>
        <taxon>Bacillota</taxon>
        <taxon>Bacilli</taxon>
        <taxon>Bacillales</taxon>
        <taxon>Paenibacillaceae</taxon>
        <taxon>Brevibacillus</taxon>
    </lineage>
</organism>
<evidence type="ECO:0000313" key="6">
    <source>
        <dbReference type="EMBL" id="AIG27781.1"/>
    </source>
</evidence>
<dbReference type="Proteomes" id="UP000005850">
    <property type="component" value="Chromosome"/>
</dbReference>
<dbReference type="EMBL" id="CP007806">
    <property type="protein sequence ID" value="AIG27781.1"/>
    <property type="molecule type" value="Genomic_DNA"/>
</dbReference>
<keyword evidence="2" id="KW-0863">Zinc-finger</keyword>
<dbReference type="InterPro" id="IPR014240">
    <property type="entry name" value="YteA"/>
</dbReference>
<evidence type="ECO:0000256" key="1">
    <source>
        <dbReference type="ARBA" id="ARBA00022723"/>
    </source>
</evidence>
<dbReference type="STRING" id="1042163.BRLA_c034690"/>
<protein>
    <submittedName>
        <fullName evidence="6">Transcriptional regulator, TraR/DksA family protein YocK</fullName>
    </submittedName>
</protein>
<dbReference type="SUPFAM" id="SSF57716">
    <property type="entry name" value="Glucocorticoid receptor-like (DNA-binding domain)"/>
    <property type="match status" value="1"/>
</dbReference>
<dbReference type="InterPro" id="IPR000962">
    <property type="entry name" value="Znf_DskA_TraR"/>
</dbReference>
<gene>
    <name evidence="6" type="primary">yocK</name>
    <name evidence="6" type="ORF">BRLA_c034690</name>
</gene>
<dbReference type="GO" id="GO:0008270">
    <property type="term" value="F:zinc ion binding"/>
    <property type="evidence" value="ECO:0007669"/>
    <property type="project" value="UniProtKB-KW"/>
</dbReference>
<dbReference type="PROSITE" id="PS51128">
    <property type="entry name" value="ZF_DKSA_2"/>
    <property type="match status" value="1"/>
</dbReference>
<dbReference type="KEGG" id="blr:BRLA_c034690"/>
<keyword evidence="7" id="KW-1185">Reference proteome</keyword>
<keyword evidence="1" id="KW-0479">Metal-binding</keyword>
<name>A0A075R8S6_BRELA</name>
<sequence length="259" mass="29621">MDKQTLAHVKQRLLDERESITKRLEENDHYGMKSTMGETTSELSTYDNHPADIASELFEREKDIALYQLDRETLGEIDQALERMDAGTYGICTVCGKEIPAERLEALPQALTCKEHAPSPAVNNQRPVEEQFMKPAFGRTSLDEKEANSFDGEDAWQIVESWGTSSTPFSFQDTDKTDYNHMYIEADEADGYVEAVEQIGYTDMYGYHGPDSVHFMRSHTYDRYMDQNEGKGIFISYDQYLDDLAKQEADEDIDDLSNL</sequence>